<feature type="domain" description="Peripheral subunit-binding (PSBD)" evidence="9">
    <location>
        <begin position="155"/>
        <end position="192"/>
    </location>
</feature>
<comment type="similarity">
    <text evidence="2 6">Belongs to the 2-oxoacid dehydrogenase family.</text>
</comment>
<dbReference type="InterPro" id="IPR004167">
    <property type="entry name" value="PSBD"/>
</dbReference>
<reference evidence="10" key="2">
    <citation type="submission" date="2014-03" db="EMBL/GenBank/DDBJ databases">
        <authorList>
            <person name="Urmite Genomes"/>
        </authorList>
    </citation>
    <scope>NUCLEOTIDE SEQUENCE</scope>
    <source>
        <strain evidence="10">DSM 44829</strain>
    </source>
</reference>
<keyword evidence="4 6" id="KW-0450">Lipoyl</keyword>
<evidence type="ECO:0000313" key="11">
    <source>
        <dbReference type="Proteomes" id="UP000028870"/>
    </source>
</evidence>
<dbReference type="PROSITE" id="PS50968">
    <property type="entry name" value="BIOTINYL_LIPOYL"/>
    <property type="match status" value="1"/>
</dbReference>
<dbReference type="Pfam" id="PF00198">
    <property type="entry name" value="2-oxoacid_dh"/>
    <property type="match status" value="1"/>
</dbReference>
<dbReference type="GO" id="GO:0016746">
    <property type="term" value="F:acyltransferase activity"/>
    <property type="evidence" value="ECO:0007669"/>
    <property type="project" value="UniProtKB-KW"/>
</dbReference>
<organism evidence="10 11">
    <name type="scientific">Mycolicibacterium cosmeticum</name>
    <dbReference type="NCBI Taxonomy" id="258533"/>
    <lineage>
        <taxon>Bacteria</taxon>
        <taxon>Bacillati</taxon>
        <taxon>Actinomycetota</taxon>
        <taxon>Actinomycetes</taxon>
        <taxon>Mycobacteriales</taxon>
        <taxon>Mycobacteriaceae</taxon>
        <taxon>Mycolicibacterium</taxon>
    </lineage>
</organism>
<evidence type="ECO:0000313" key="10">
    <source>
        <dbReference type="EMBL" id="CDO05753.1"/>
    </source>
</evidence>
<dbReference type="STRING" id="258533.BN977_00529"/>
<dbReference type="CDD" id="cd06849">
    <property type="entry name" value="lipoyl_domain"/>
    <property type="match status" value="1"/>
</dbReference>
<evidence type="ECO:0000256" key="1">
    <source>
        <dbReference type="ARBA" id="ARBA00001938"/>
    </source>
</evidence>
<dbReference type="PANTHER" id="PTHR23151:SF90">
    <property type="entry name" value="DIHYDROLIPOYLLYSINE-RESIDUE ACETYLTRANSFERASE COMPONENT OF PYRUVATE DEHYDROGENASE COMPLEX, MITOCHONDRIAL-RELATED"/>
    <property type="match status" value="1"/>
</dbReference>
<keyword evidence="11" id="KW-1185">Reference proteome</keyword>
<evidence type="ECO:0000256" key="3">
    <source>
        <dbReference type="ARBA" id="ARBA00022679"/>
    </source>
</evidence>
<comment type="caution">
    <text evidence="10">The sequence shown here is derived from an EMBL/GenBank/DDBJ whole genome shotgun (WGS) entry which is preliminary data.</text>
</comment>
<feature type="domain" description="Peripheral subunit-binding (PSBD)" evidence="9">
    <location>
        <begin position="222"/>
        <end position="259"/>
    </location>
</feature>
<dbReference type="PANTHER" id="PTHR23151">
    <property type="entry name" value="DIHYDROLIPOAMIDE ACETYL/SUCCINYL-TRANSFERASE-RELATED"/>
    <property type="match status" value="1"/>
</dbReference>
<dbReference type="OrthoDB" id="9805770at2"/>
<dbReference type="SUPFAM" id="SSF51230">
    <property type="entry name" value="Single hybrid motif"/>
    <property type="match status" value="1"/>
</dbReference>
<comment type="cofactor">
    <cofactor evidence="1 6">
        <name>(R)-lipoate</name>
        <dbReference type="ChEBI" id="CHEBI:83088"/>
    </cofactor>
</comment>
<dbReference type="GO" id="GO:0045254">
    <property type="term" value="C:pyruvate dehydrogenase complex"/>
    <property type="evidence" value="ECO:0007669"/>
    <property type="project" value="InterPro"/>
</dbReference>
<accession>W9AJW0</accession>
<dbReference type="SUPFAM" id="SSF52777">
    <property type="entry name" value="CoA-dependent acyltransferases"/>
    <property type="match status" value="1"/>
</dbReference>
<dbReference type="AlphaFoldDB" id="W9AJW0"/>
<dbReference type="RefSeq" id="WP_036396217.1">
    <property type="nucleotide sequence ID" value="NZ_CCBB010000001.1"/>
</dbReference>
<dbReference type="Gene3D" id="2.40.50.100">
    <property type="match status" value="1"/>
</dbReference>
<protein>
    <recommendedName>
        <fullName evidence="6">Dihydrolipoamide acetyltransferase component of pyruvate dehydrogenase complex</fullName>
        <ecNumber evidence="6">2.3.1.-</ecNumber>
    </recommendedName>
</protein>
<dbReference type="Gene3D" id="3.30.559.10">
    <property type="entry name" value="Chloramphenicol acetyltransferase-like domain"/>
    <property type="match status" value="1"/>
</dbReference>
<dbReference type="Pfam" id="PF00364">
    <property type="entry name" value="Biotin_lipoyl"/>
    <property type="match status" value="1"/>
</dbReference>
<keyword evidence="3 6" id="KW-0808">Transferase</keyword>
<dbReference type="PROSITE" id="PS51826">
    <property type="entry name" value="PSBD"/>
    <property type="match status" value="2"/>
</dbReference>
<name>W9AJW0_MYCCO</name>
<dbReference type="InterPro" id="IPR023213">
    <property type="entry name" value="CAT-like_dom_sf"/>
</dbReference>
<dbReference type="SUPFAM" id="SSF47005">
    <property type="entry name" value="Peripheral subunit-binding domain of 2-oxo acid dehydrogenase complex"/>
    <property type="match status" value="2"/>
</dbReference>
<gene>
    <name evidence="10" type="ORF">BN977_00529</name>
</gene>
<reference evidence="10" key="1">
    <citation type="submission" date="2014-03" db="EMBL/GenBank/DDBJ databases">
        <title>Draft Genome Sequence of Mycobacterium cosmeticum DSM 44829.</title>
        <authorList>
            <person name="Croce O."/>
            <person name="Robert C."/>
            <person name="Raoult D."/>
            <person name="Drancourt M."/>
        </authorList>
    </citation>
    <scope>NUCLEOTIDE SEQUENCE [LARGE SCALE GENOMIC DNA]</scope>
    <source>
        <strain evidence="10">DSM 44829</strain>
    </source>
</reference>
<evidence type="ECO:0000256" key="2">
    <source>
        <dbReference type="ARBA" id="ARBA00007317"/>
    </source>
</evidence>
<dbReference type="PROSITE" id="PS00189">
    <property type="entry name" value="LIPOYL"/>
    <property type="match status" value="1"/>
</dbReference>
<dbReference type="InterPro" id="IPR001078">
    <property type="entry name" value="2-oxoacid_DH_actylTfrase"/>
</dbReference>
<feature type="region of interest" description="Disordered" evidence="7">
    <location>
        <begin position="102"/>
        <end position="143"/>
    </location>
</feature>
<dbReference type="InterPro" id="IPR045257">
    <property type="entry name" value="E2/Pdx1"/>
</dbReference>
<dbReference type="eggNOG" id="COG0508">
    <property type="taxonomic scope" value="Bacteria"/>
</dbReference>
<dbReference type="GO" id="GO:0006086">
    <property type="term" value="P:pyruvate decarboxylation to acetyl-CoA"/>
    <property type="evidence" value="ECO:0007669"/>
    <property type="project" value="InterPro"/>
</dbReference>
<dbReference type="Proteomes" id="UP000028870">
    <property type="component" value="Unassembled WGS sequence"/>
</dbReference>
<dbReference type="EC" id="2.3.1.-" evidence="6"/>
<dbReference type="InterPro" id="IPR003016">
    <property type="entry name" value="2-oxoA_DH_lipoyl-BS"/>
</dbReference>
<evidence type="ECO:0000259" key="9">
    <source>
        <dbReference type="PROSITE" id="PS51826"/>
    </source>
</evidence>
<dbReference type="InterPro" id="IPR011053">
    <property type="entry name" value="Single_hybrid_motif"/>
</dbReference>
<sequence length="506" mass="52474">MSDVAVIEIPKWGLSMEEGTLVEWLVTEGTAFDKGDLLCEIETSKITNQLEAPFDGLLRRILAKPGETLPVSAPIAICAPTSVSDAEVDRLAADLAATAIPASSAPPLPAATPTATSPVVQSSPVTPAGAAPASRNGGATVVPDVLRGKTDGDVFATRHALRLADELSIDLARVTPTGRGGRISVTDVEHAILDAGGSVAAKAPAVRTGVPGRSTRDDSAVAATPVARRLAAALGINLYDCRATGSRGRVCEADVRDAARRFNPESVAAPNAPSATAAGHETIPLSTMRRAIASRLQESKRNAPHFRLTVDLAIDDLLRLRDEINATVAGVKLSVNDFIVKACAMALVKVPDVNIQYDEQAQAVLRYTSADVSVAVALPAGLITPIVRGADGRSLAGISSEIATLVTKAKAGTLQPDDFQGGTFTVSNLGMFGVREFDAIINPPQGAILAVGTAAERPAIVAGELVSTTVMTVTLSCDHRVIDGATGARFLQQLRAYVESPALMLV</sequence>
<evidence type="ECO:0000256" key="6">
    <source>
        <dbReference type="RuleBase" id="RU003423"/>
    </source>
</evidence>
<evidence type="ECO:0000259" key="8">
    <source>
        <dbReference type="PROSITE" id="PS50968"/>
    </source>
</evidence>
<dbReference type="InterPro" id="IPR036625">
    <property type="entry name" value="E3-bd_dom_sf"/>
</dbReference>
<dbReference type="InterPro" id="IPR000089">
    <property type="entry name" value="Biotin_lipoyl"/>
</dbReference>
<feature type="domain" description="Lipoyl-binding" evidence="8">
    <location>
        <begin position="4"/>
        <end position="79"/>
    </location>
</feature>
<evidence type="ECO:0000256" key="5">
    <source>
        <dbReference type="ARBA" id="ARBA00023315"/>
    </source>
</evidence>
<dbReference type="Gene3D" id="4.10.320.10">
    <property type="entry name" value="E3-binding domain"/>
    <property type="match status" value="2"/>
</dbReference>
<dbReference type="FunFam" id="3.30.559.10:FF:000007">
    <property type="entry name" value="Dihydrolipoamide acetyltransferase component of pyruvate dehydrogenase complex"/>
    <property type="match status" value="1"/>
</dbReference>
<evidence type="ECO:0000256" key="4">
    <source>
        <dbReference type="ARBA" id="ARBA00022823"/>
    </source>
</evidence>
<dbReference type="Pfam" id="PF02817">
    <property type="entry name" value="E3_binding"/>
    <property type="match status" value="2"/>
</dbReference>
<keyword evidence="5 6" id="KW-0012">Acyltransferase</keyword>
<proteinExistence type="inferred from homology"/>
<evidence type="ECO:0000256" key="7">
    <source>
        <dbReference type="SAM" id="MobiDB-lite"/>
    </source>
</evidence>
<dbReference type="EMBL" id="CCBB010000001">
    <property type="protein sequence ID" value="CDO05753.1"/>
    <property type="molecule type" value="Genomic_DNA"/>
</dbReference>